<name>A0ABS1D974_9PROT</name>
<evidence type="ECO:0000313" key="4">
    <source>
        <dbReference type="Proteomes" id="UP001296873"/>
    </source>
</evidence>
<proteinExistence type="predicted"/>
<sequence length="833" mass="91633">MRWVKSAVAGVGLMFVGGAAIAAPNAEDYVGAWRTTYTCGNFNAVAYLRLSADPAGGSLTGSYAYHPAGRSQPNRVGHFEVTAKVFPSGVIRMTPGKWLKRPRGYGAAPIHGNLSADGSRIVGTIQGAQCDQLVFGRSTDSLGPLARQLPGTWRGRFTCADRDFRATLEVDHLAGLPALDIATFSYRPRDPSVPSPAARYEIELSRSAAGVRGTVVKPLMITSNAELYGFDADPSDAGDTLSVRLSDADCSALAMTQPPSPGSLRIVTAQAPMTQLLRKDRVDTLTIADTRTACSLIAEWHRDFRTRFDMGTASLQDIQVRTSYPVYPLMLLAEAFTPYYGRAYDSLRSTPELGDHLANLVPQCRRLAPARDIPSSEFFQVLFGSAWKDRPRVGLRYDRDQLLFDVEQAKAALAWRDDQLARMDARTQLLDPDEIADVRARAETRMVRLSPDLRAPLLMALDSQRAAHVERMETTFAGGADSAETAAAVLTTRQSSLSIAELKALAALLGDTDREIYRDAHRALESRIRRTLKEIRVSKTYNDLSLEARADYLRDTLGRLIDDGDLVDQVAGVELAPELARQRAAQRTRAAAAREQVLATERAQLTSAEFERRQARRATGDLPPAGHCEAPSPFAMKPGESMQAALDRSKRWRQFCDSPANRYLPDYDRFLTGLNNRYVLALAATGELPMTGRGLAGVLLSHYTTAYASEFPECIGDNWVRVRYRLDQITTTVDDRSIRTEQKELGVIVSPPMKPVLASIFRNNLSLVNNHGMFVADYGKYVSAKSLVGQRPGPFEYTTAAFRDDVETFIGRATGCEDPMLGRVETSILSSFR</sequence>
<dbReference type="Proteomes" id="UP001296873">
    <property type="component" value="Unassembled WGS sequence"/>
</dbReference>
<feature type="signal peptide" evidence="2">
    <location>
        <begin position="1"/>
        <end position="22"/>
    </location>
</feature>
<feature type="region of interest" description="Disordered" evidence="1">
    <location>
        <begin position="617"/>
        <end position="637"/>
    </location>
</feature>
<feature type="chain" id="PRO_5045680296" evidence="2">
    <location>
        <begin position="23"/>
        <end position="833"/>
    </location>
</feature>
<dbReference type="RefSeq" id="WP_200338732.1">
    <property type="nucleotide sequence ID" value="NZ_NRRL01000001.1"/>
</dbReference>
<evidence type="ECO:0000313" key="3">
    <source>
        <dbReference type="EMBL" id="MBK1666677.1"/>
    </source>
</evidence>
<evidence type="ECO:0000256" key="2">
    <source>
        <dbReference type="SAM" id="SignalP"/>
    </source>
</evidence>
<accession>A0ABS1D974</accession>
<protein>
    <submittedName>
        <fullName evidence="3">Uncharacterized protein</fullName>
    </submittedName>
</protein>
<reference evidence="3 4" key="1">
    <citation type="journal article" date="2020" name="Microorganisms">
        <title>Osmotic Adaptation and Compatible Solute Biosynthesis of Phototrophic Bacteria as Revealed from Genome Analyses.</title>
        <authorList>
            <person name="Imhoff J.F."/>
            <person name="Rahn T."/>
            <person name="Kunzel S."/>
            <person name="Keller A."/>
            <person name="Neulinger S.C."/>
        </authorList>
    </citation>
    <scope>NUCLEOTIDE SEQUENCE [LARGE SCALE GENOMIC DNA]</scope>
    <source>
        <strain evidence="3 4">DSM 9895</strain>
    </source>
</reference>
<gene>
    <name evidence="3" type="ORF">CKO28_01285</name>
</gene>
<organism evidence="3 4">
    <name type="scientific">Rhodovibrio sodomensis</name>
    <dbReference type="NCBI Taxonomy" id="1088"/>
    <lineage>
        <taxon>Bacteria</taxon>
        <taxon>Pseudomonadati</taxon>
        <taxon>Pseudomonadota</taxon>
        <taxon>Alphaproteobacteria</taxon>
        <taxon>Rhodospirillales</taxon>
        <taxon>Rhodovibrionaceae</taxon>
        <taxon>Rhodovibrio</taxon>
    </lineage>
</organism>
<evidence type="ECO:0000256" key="1">
    <source>
        <dbReference type="SAM" id="MobiDB-lite"/>
    </source>
</evidence>
<keyword evidence="4" id="KW-1185">Reference proteome</keyword>
<comment type="caution">
    <text evidence="3">The sequence shown here is derived from an EMBL/GenBank/DDBJ whole genome shotgun (WGS) entry which is preliminary data.</text>
</comment>
<dbReference type="EMBL" id="NRRL01000001">
    <property type="protein sequence ID" value="MBK1666677.1"/>
    <property type="molecule type" value="Genomic_DNA"/>
</dbReference>
<keyword evidence="2" id="KW-0732">Signal</keyword>